<accession>A0A016SDW9</accession>
<dbReference type="EMBL" id="JARK01001581">
    <property type="protein sequence ID" value="EYB88547.1"/>
    <property type="molecule type" value="Genomic_DNA"/>
</dbReference>
<sequence>MQFSNLKFLHEKASLELLRNCNSTFPAVHQLCEPISYRAFFTWLEKDFPGTISILGKLRTCEADECEKLP</sequence>
<keyword evidence="2" id="KW-1185">Reference proteome</keyword>
<evidence type="ECO:0000313" key="1">
    <source>
        <dbReference type="EMBL" id="EYB88547.1"/>
    </source>
</evidence>
<comment type="caution">
    <text evidence="1">The sequence shown here is derived from an EMBL/GenBank/DDBJ whole genome shotgun (WGS) entry which is preliminary data.</text>
</comment>
<protein>
    <submittedName>
        <fullName evidence="1">Uncharacterized protein</fullName>
    </submittedName>
</protein>
<gene>
    <name evidence="1" type="primary">Acey_s0245.g3559</name>
    <name evidence="1" type="ORF">Y032_0245g3559</name>
</gene>
<organism evidence="1 2">
    <name type="scientific">Ancylostoma ceylanicum</name>
    <dbReference type="NCBI Taxonomy" id="53326"/>
    <lineage>
        <taxon>Eukaryota</taxon>
        <taxon>Metazoa</taxon>
        <taxon>Ecdysozoa</taxon>
        <taxon>Nematoda</taxon>
        <taxon>Chromadorea</taxon>
        <taxon>Rhabditida</taxon>
        <taxon>Rhabditina</taxon>
        <taxon>Rhabditomorpha</taxon>
        <taxon>Strongyloidea</taxon>
        <taxon>Ancylostomatidae</taxon>
        <taxon>Ancylostomatinae</taxon>
        <taxon>Ancylostoma</taxon>
    </lineage>
</organism>
<proteinExistence type="predicted"/>
<evidence type="ECO:0000313" key="2">
    <source>
        <dbReference type="Proteomes" id="UP000024635"/>
    </source>
</evidence>
<reference evidence="2" key="1">
    <citation type="journal article" date="2015" name="Nat. Genet.">
        <title>The genome and transcriptome of the zoonotic hookworm Ancylostoma ceylanicum identify infection-specific gene families.</title>
        <authorList>
            <person name="Schwarz E.M."/>
            <person name="Hu Y."/>
            <person name="Antoshechkin I."/>
            <person name="Miller M.M."/>
            <person name="Sternberg P.W."/>
            <person name="Aroian R.V."/>
        </authorList>
    </citation>
    <scope>NUCLEOTIDE SEQUENCE</scope>
    <source>
        <strain evidence="2">HY135</strain>
    </source>
</reference>
<name>A0A016SDW9_9BILA</name>
<dbReference type="AlphaFoldDB" id="A0A016SDW9"/>
<dbReference type="Proteomes" id="UP000024635">
    <property type="component" value="Unassembled WGS sequence"/>
</dbReference>